<name>A0A162MDJ5_9FIRM</name>
<evidence type="ECO:0000256" key="1">
    <source>
        <dbReference type="ARBA" id="ARBA00004651"/>
    </source>
</evidence>
<dbReference type="GO" id="GO:0005886">
    <property type="term" value="C:plasma membrane"/>
    <property type="evidence" value="ECO:0007669"/>
    <property type="project" value="UniProtKB-SubCell"/>
</dbReference>
<evidence type="ECO:0000256" key="13">
    <source>
        <dbReference type="RuleBase" id="RU362091"/>
    </source>
</evidence>
<evidence type="ECO:0000256" key="6">
    <source>
        <dbReference type="ARBA" id="ARBA00022847"/>
    </source>
</evidence>
<evidence type="ECO:0000256" key="9">
    <source>
        <dbReference type="ARBA" id="ARBA00023065"/>
    </source>
</evidence>
<keyword evidence="16" id="KW-1185">Reference proteome</keyword>
<evidence type="ECO:0000256" key="3">
    <source>
        <dbReference type="ARBA" id="ARBA00022448"/>
    </source>
</evidence>
<comment type="caution">
    <text evidence="15">The sequence shown here is derived from an EMBL/GenBank/DDBJ whole genome shotgun (WGS) entry which is preliminary data.</text>
</comment>
<feature type="transmembrane region" description="Helical" evidence="14">
    <location>
        <begin position="72"/>
        <end position="91"/>
    </location>
</feature>
<keyword evidence="9 14" id="KW-0406">Ion transport</keyword>
<dbReference type="PANTHER" id="PTHR48086">
    <property type="entry name" value="SODIUM/PROLINE SYMPORTER-RELATED"/>
    <property type="match status" value="1"/>
</dbReference>
<evidence type="ECO:0000256" key="14">
    <source>
        <dbReference type="RuleBase" id="RU366012"/>
    </source>
</evidence>
<dbReference type="InterPro" id="IPR001734">
    <property type="entry name" value="Na/solute_symporter"/>
</dbReference>
<proteinExistence type="inferred from homology"/>
<keyword evidence="8 14" id="KW-0915">Sodium</keyword>
<dbReference type="InterPro" id="IPR050277">
    <property type="entry name" value="Sodium:Solute_Symporter"/>
</dbReference>
<evidence type="ECO:0000256" key="8">
    <source>
        <dbReference type="ARBA" id="ARBA00023053"/>
    </source>
</evidence>
<feature type="transmembrane region" description="Helical" evidence="14">
    <location>
        <begin position="35"/>
        <end position="60"/>
    </location>
</feature>
<feature type="transmembrane region" description="Helical" evidence="14">
    <location>
        <begin position="461"/>
        <end position="481"/>
    </location>
</feature>
<accession>A0A162MDJ5</accession>
<keyword evidence="14" id="KW-0029">Amino-acid transport</keyword>
<dbReference type="PROSITE" id="PS00457">
    <property type="entry name" value="NA_SOLUT_SYMP_2"/>
    <property type="match status" value="1"/>
</dbReference>
<feature type="transmembrane region" description="Helical" evidence="14">
    <location>
        <begin position="400"/>
        <end position="420"/>
    </location>
</feature>
<keyword evidence="3 14" id="KW-0813">Transport</keyword>
<keyword evidence="4 14" id="KW-1003">Cell membrane</keyword>
<gene>
    <name evidence="15" type="primary">panF_2</name>
    <name evidence="15" type="ORF">ATZ99_16150</name>
</gene>
<comment type="similarity">
    <text evidence="2 13">Belongs to the sodium:solute symporter (SSF) (TC 2.A.21) family.</text>
</comment>
<feature type="transmembrane region" description="Helical" evidence="14">
    <location>
        <begin position="327"/>
        <end position="355"/>
    </location>
</feature>
<dbReference type="RefSeq" id="WP_068748738.1">
    <property type="nucleotide sequence ID" value="NZ_LOHZ01000035.1"/>
</dbReference>
<dbReference type="Pfam" id="PF00474">
    <property type="entry name" value="SSF"/>
    <property type="match status" value="1"/>
</dbReference>
<dbReference type="CDD" id="cd11475">
    <property type="entry name" value="SLC5sbd_PutP"/>
    <property type="match status" value="1"/>
</dbReference>
<dbReference type="InterPro" id="IPR018212">
    <property type="entry name" value="Na/solute_symporter_CS"/>
</dbReference>
<feature type="transmembrane region" description="Helical" evidence="14">
    <location>
        <begin position="5"/>
        <end position="23"/>
    </location>
</feature>
<feature type="transmembrane region" description="Helical" evidence="14">
    <location>
        <begin position="231"/>
        <end position="254"/>
    </location>
</feature>
<dbReference type="GO" id="GO:0031402">
    <property type="term" value="F:sodium ion binding"/>
    <property type="evidence" value="ECO:0007669"/>
    <property type="project" value="UniProtKB-UniRule"/>
</dbReference>
<feature type="transmembrane region" description="Helical" evidence="14">
    <location>
        <begin position="190"/>
        <end position="211"/>
    </location>
</feature>
<evidence type="ECO:0000256" key="2">
    <source>
        <dbReference type="ARBA" id="ARBA00006434"/>
    </source>
</evidence>
<comment type="catalytic activity">
    <reaction evidence="12">
        <text>L-proline(in) + Na(+)(in) = L-proline(out) + Na(+)(out)</text>
        <dbReference type="Rhea" id="RHEA:28967"/>
        <dbReference type="ChEBI" id="CHEBI:29101"/>
        <dbReference type="ChEBI" id="CHEBI:60039"/>
    </reaction>
</comment>
<reference evidence="15 16" key="1">
    <citation type="submission" date="2015-12" db="EMBL/GenBank/DDBJ databases">
        <title>Draft genome of Thermovenabulum gondwanense isolated from a red thermophilic microbial mat colonisisng an outflow channel of a bore well.</title>
        <authorList>
            <person name="Patel B.K."/>
        </authorList>
    </citation>
    <scope>NUCLEOTIDE SEQUENCE [LARGE SCALE GENOMIC DNA]</scope>
    <source>
        <strain evidence="15 16">R270</strain>
    </source>
</reference>
<feature type="transmembrane region" description="Helical" evidence="14">
    <location>
        <begin position="156"/>
        <end position="178"/>
    </location>
</feature>
<dbReference type="GO" id="GO:0005298">
    <property type="term" value="F:proline:sodium symporter activity"/>
    <property type="evidence" value="ECO:0007669"/>
    <property type="project" value="UniProtKB-UniRule"/>
</dbReference>
<sequence length="497" mass="52834">MNLTIAAMCVLYMVIVITIGFWTMNKVKTPEDFFIAGRSLGLFVMGITMFATALSGFLFVGGPGLTYKLGMGALWFTFPSSTSFAMAWYIVGKKMRLLTEATGSLTIADAVYHRYESKLVSGLIALATFIGTVAFLASQVLAMGVIIANIFNVSKITGILIGLAVITIYSTMGGILAATYTSVFQGSVMAIGSLLVFLIAIFVGGGLTNITRTIATTPMPDMGNKILPQFVGPWGLVNPVLAMSWFFILGIGIVGQPHIVSRFYMIKDVKKLKWGPIVSVIPAIFGGIFMFAVGLTVRYLVNTGKMAPLANADDAVMAFLMNFSHPIFAGIISAGVMSAIMSTCDAFINISSAALTRDIPFALGMKLDEKQQLKAGRFGVILTAVLSLLAVIGLGDKGVALLGAFGWGTYAASIAPTLALGLNWRRGTKEGAIAAIIVGLVLSLGLEILGKLKIYTLPHGIYISALCLPITVLVYVIVSYLTPAPKLNEKIEQIINA</sequence>
<dbReference type="STRING" id="520767.ATZ99_16150"/>
<feature type="transmembrane region" description="Helical" evidence="14">
    <location>
        <begin position="432"/>
        <end position="449"/>
    </location>
</feature>
<dbReference type="PANTHER" id="PTHR48086:SF3">
    <property type="entry name" value="SODIUM_PROLINE SYMPORTER"/>
    <property type="match status" value="1"/>
</dbReference>
<dbReference type="Gene3D" id="1.20.1730.10">
    <property type="entry name" value="Sodium/glucose cotransporter"/>
    <property type="match status" value="1"/>
</dbReference>
<organism evidence="15 16">
    <name type="scientific">Thermovenabulum gondwanense</name>
    <dbReference type="NCBI Taxonomy" id="520767"/>
    <lineage>
        <taxon>Bacteria</taxon>
        <taxon>Bacillati</taxon>
        <taxon>Bacillota</taxon>
        <taxon>Clostridia</taxon>
        <taxon>Thermosediminibacterales</taxon>
        <taxon>Thermosediminibacteraceae</taxon>
        <taxon>Thermovenabulum</taxon>
    </lineage>
</organism>
<dbReference type="OrthoDB" id="9810181at2"/>
<evidence type="ECO:0000256" key="11">
    <source>
        <dbReference type="ARBA" id="ARBA00023201"/>
    </source>
</evidence>
<dbReference type="EMBL" id="LOHZ01000035">
    <property type="protein sequence ID" value="KYO65381.1"/>
    <property type="molecule type" value="Genomic_DNA"/>
</dbReference>
<evidence type="ECO:0000313" key="16">
    <source>
        <dbReference type="Proteomes" id="UP000075737"/>
    </source>
</evidence>
<evidence type="ECO:0000256" key="7">
    <source>
        <dbReference type="ARBA" id="ARBA00022989"/>
    </source>
</evidence>
<keyword evidence="7 14" id="KW-1133">Transmembrane helix</keyword>
<comment type="function">
    <text evidence="14">Catalyzes the sodium-dependent uptake of extracellular L-proline.</text>
</comment>
<comment type="subcellular location">
    <subcellularLocation>
        <location evidence="1 14">Cell membrane</location>
        <topology evidence="1 14">Multi-pass membrane protein</topology>
    </subcellularLocation>
</comment>
<dbReference type="Proteomes" id="UP000075737">
    <property type="component" value="Unassembled WGS sequence"/>
</dbReference>
<dbReference type="AlphaFoldDB" id="A0A162MDJ5"/>
<keyword evidence="10 14" id="KW-0472">Membrane</keyword>
<evidence type="ECO:0000256" key="5">
    <source>
        <dbReference type="ARBA" id="ARBA00022692"/>
    </source>
</evidence>
<dbReference type="InterPro" id="IPR038377">
    <property type="entry name" value="Na/Glc_symporter_sf"/>
</dbReference>
<evidence type="ECO:0000256" key="10">
    <source>
        <dbReference type="ARBA" id="ARBA00023136"/>
    </source>
</evidence>
<feature type="transmembrane region" description="Helical" evidence="14">
    <location>
        <begin position="123"/>
        <end position="150"/>
    </location>
</feature>
<evidence type="ECO:0000313" key="15">
    <source>
        <dbReference type="EMBL" id="KYO65381.1"/>
    </source>
</evidence>
<dbReference type="InterPro" id="IPR011851">
    <property type="entry name" value="Na/Pro_symporter"/>
</dbReference>
<protein>
    <recommendedName>
        <fullName evidence="14">Sodium/proline symporter</fullName>
    </recommendedName>
    <alternativeName>
        <fullName evidence="14">Proline permease</fullName>
    </alternativeName>
</protein>
<evidence type="ECO:0000256" key="12">
    <source>
        <dbReference type="ARBA" id="ARBA00033708"/>
    </source>
</evidence>
<dbReference type="PROSITE" id="PS50283">
    <property type="entry name" value="NA_SOLUT_SYMP_3"/>
    <property type="match status" value="1"/>
</dbReference>
<keyword evidence="5 14" id="KW-0812">Transmembrane</keyword>
<keyword evidence="11 14" id="KW-0739">Sodium transport</keyword>
<feature type="transmembrane region" description="Helical" evidence="14">
    <location>
        <begin position="274"/>
        <end position="301"/>
    </location>
</feature>
<evidence type="ECO:0000256" key="4">
    <source>
        <dbReference type="ARBA" id="ARBA00022475"/>
    </source>
</evidence>
<dbReference type="GO" id="GO:0015824">
    <property type="term" value="P:proline transport"/>
    <property type="evidence" value="ECO:0007669"/>
    <property type="project" value="UniProtKB-UniRule"/>
</dbReference>
<keyword evidence="6 14" id="KW-0769">Symport</keyword>
<feature type="transmembrane region" description="Helical" evidence="14">
    <location>
        <begin position="375"/>
        <end position="394"/>
    </location>
</feature>